<comment type="similarity">
    <text evidence="1 3">Belongs to the pirin family.</text>
</comment>
<organism evidence="6 7">
    <name type="scientific">Cnuella takakiae</name>
    <dbReference type="NCBI Taxonomy" id="1302690"/>
    <lineage>
        <taxon>Bacteria</taxon>
        <taxon>Pseudomonadati</taxon>
        <taxon>Bacteroidota</taxon>
        <taxon>Chitinophagia</taxon>
        <taxon>Chitinophagales</taxon>
        <taxon>Chitinophagaceae</taxon>
        <taxon>Cnuella</taxon>
    </lineage>
</organism>
<dbReference type="InterPro" id="IPR008778">
    <property type="entry name" value="Pirin_C_dom"/>
</dbReference>
<feature type="binding site" evidence="2">
    <location>
        <position position="108"/>
    </location>
    <ligand>
        <name>Fe cation</name>
        <dbReference type="ChEBI" id="CHEBI:24875"/>
    </ligand>
</feature>
<comment type="cofactor">
    <cofactor evidence="2">
        <name>Fe cation</name>
        <dbReference type="ChEBI" id="CHEBI:24875"/>
    </cofactor>
    <text evidence="2">Binds 1 Fe cation per subunit.</text>
</comment>
<dbReference type="InterPro" id="IPR014710">
    <property type="entry name" value="RmlC-like_jellyroll"/>
</dbReference>
<keyword evidence="2" id="KW-0479">Metal-binding</keyword>
<evidence type="ECO:0000259" key="4">
    <source>
        <dbReference type="Pfam" id="PF02678"/>
    </source>
</evidence>
<keyword evidence="7" id="KW-1185">Reference proteome</keyword>
<feature type="binding site" evidence="2">
    <location>
        <position position="64"/>
    </location>
    <ligand>
        <name>Fe cation</name>
        <dbReference type="ChEBI" id="CHEBI:24875"/>
    </ligand>
</feature>
<dbReference type="InterPro" id="IPR012093">
    <property type="entry name" value="Pirin"/>
</dbReference>
<name>A0A1M4XY12_9BACT</name>
<dbReference type="RefSeq" id="WP_073041167.1">
    <property type="nucleotide sequence ID" value="NZ_FQUO01000004.1"/>
</dbReference>
<dbReference type="PANTHER" id="PTHR43594:SF1">
    <property type="entry name" value="QUERCETIN 2,3-DIOXYGENASE PA2418-RELATED"/>
    <property type="match status" value="1"/>
</dbReference>
<dbReference type="Gene3D" id="2.60.120.10">
    <property type="entry name" value="Jelly Rolls"/>
    <property type="match status" value="2"/>
</dbReference>
<sequence length="290" mass="31731">MNAPHKPVLAIYTAGYTDYDGLDTWRAMPSRTIAIEQFEPFIFLNHHGPQEFAPGNNGLPFGPHPHKGFETVTFIITGDLMHQDSTGFSSNIQEGGIQWMTAGKGIIHSETSSDLFKEQGGPVEILQLWVNLPASLKNVDPAYRGLQKQDIPALSLQEGKVNLNVVSGKWEETAAPIQSLSDVHLATVQLAGGASWSFTAPEGRRILYYVIRGNATVNGSEVATHDLVDFGMEGTLVHTLANSDILLLVGHAAPNEEPIIAHGPFVMNTQEEIRQAFVDYHDGRLGKWPE</sequence>
<dbReference type="SUPFAM" id="SSF51182">
    <property type="entry name" value="RmlC-like cupins"/>
    <property type="match status" value="1"/>
</dbReference>
<dbReference type="PANTHER" id="PTHR43594">
    <property type="entry name" value="QUERCETIN 2,3-DIOXYGENASE"/>
    <property type="match status" value="1"/>
</dbReference>
<evidence type="ECO:0000256" key="2">
    <source>
        <dbReference type="PIRSR" id="PIRSR006232-1"/>
    </source>
</evidence>
<dbReference type="InterPro" id="IPR011051">
    <property type="entry name" value="RmlC_Cupin_sf"/>
</dbReference>
<evidence type="ECO:0000313" key="7">
    <source>
        <dbReference type="Proteomes" id="UP000184368"/>
    </source>
</evidence>
<keyword evidence="2" id="KW-0408">Iron</keyword>
<dbReference type="STRING" id="1302690.BUE76_14590"/>
<protein>
    <recommendedName>
        <fullName evidence="8">Pirin N-terminal domain-containing protein</fullName>
    </recommendedName>
</protein>
<dbReference type="Pfam" id="PF02678">
    <property type="entry name" value="Pirin"/>
    <property type="match status" value="1"/>
</dbReference>
<dbReference type="Pfam" id="PF05726">
    <property type="entry name" value="Pirin_C"/>
    <property type="match status" value="1"/>
</dbReference>
<dbReference type="PIRSF" id="PIRSF006232">
    <property type="entry name" value="Pirin"/>
    <property type="match status" value="1"/>
</dbReference>
<feature type="binding site" evidence="2">
    <location>
        <position position="110"/>
    </location>
    <ligand>
        <name>Fe cation</name>
        <dbReference type="ChEBI" id="CHEBI:24875"/>
    </ligand>
</feature>
<dbReference type="EMBL" id="FQUO01000004">
    <property type="protein sequence ID" value="SHE98329.1"/>
    <property type="molecule type" value="Genomic_DNA"/>
</dbReference>
<dbReference type="InterPro" id="IPR003829">
    <property type="entry name" value="Pirin_N_dom"/>
</dbReference>
<evidence type="ECO:0008006" key="8">
    <source>
        <dbReference type="Google" id="ProtNLM"/>
    </source>
</evidence>
<evidence type="ECO:0000256" key="1">
    <source>
        <dbReference type="ARBA" id="ARBA00008416"/>
    </source>
</evidence>
<evidence type="ECO:0000256" key="3">
    <source>
        <dbReference type="RuleBase" id="RU003457"/>
    </source>
</evidence>
<dbReference type="InterPro" id="IPR053186">
    <property type="entry name" value="QDO-related"/>
</dbReference>
<evidence type="ECO:0000313" key="6">
    <source>
        <dbReference type="EMBL" id="SHE98329.1"/>
    </source>
</evidence>
<feature type="binding site" evidence="2">
    <location>
        <position position="66"/>
    </location>
    <ligand>
        <name>Fe cation</name>
        <dbReference type="ChEBI" id="CHEBI:24875"/>
    </ligand>
</feature>
<dbReference type="OrthoDB" id="321327at2"/>
<feature type="domain" description="Pirin C-terminal" evidence="5">
    <location>
        <begin position="187"/>
        <end position="285"/>
    </location>
</feature>
<dbReference type="GO" id="GO:0046872">
    <property type="term" value="F:metal ion binding"/>
    <property type="evidence" value="ECO:0007669"/>
    <property type="project" value="UniProtKB-KW"/>
</dbReference>
<evidence type="ECO:0000259" key="5">
    <source>
        <dbReference type="Pfam" id="PF05726"/>
    </source>
</evidence>
<gene>
    <name evidence="6" type="ORF">SAMN05444008_10483</name>
</gene>
<feature type="domain" description="Pirin N-terminal" evidence="4">
    <location>
        <begin position="32"/>
        <end position="130"/>
    </location>
</feature>
<dbReference type="CDD" id="cd02909">
    <property type="entry name" value="cupin_pirin_N"/>
    <property type="match status" value="1"/>
</dbReference>
<dbReference type="AlphaFoldDB" id="A0A1M4XY12"/>
<accession>A0A1M4XY12</accession>
<proteinExistence type="inferred from homology"/>
<dbReference type="Proteomes" id="UP000184368">
    <property type="component" value="Unassembled WGS sequence"/>
</dbReference>
<reference evidence="6 7" key="1">
    <citation type="submission" date="2016-11" db="EMBL/GenBank/DDBJ databases">
        <authorList>
            <person name="Jaros S."/>
            <person name="Januszkiewicz K."/>
            <person name="Wedrychowicz H."/>
        </authorList>
    </citation>
    <scope>NUCLEOTIDE SEQUENCE [LARGE SCALE GENOMIC DNA]</scope>
    <source>
        <strain evidence="6 7">DSM 26897</strain>
    </source>
</reference>